<dbReference type="STRING" id="1150864.MILUP08_43344"/>
<reference evidence="2" key="1">
    <citation type="journal article" date="2012" name="J. Bacteriol.">
        <title>Genome Sequence of Micromonospora lupini Lupac 08, Isolated from Root Nodules of Lupinus angustifolius.</title>
        <authorList>
            <person name="Alonso-Vega P."/>
            <person name="Normand P."/>
            <person name="Bacigalupe R."/>
            <person name="Pujic P."/>
            <person name="Lajus A."/>
            <person name="Vallenet D."/>
            <person name="Carro L."/>
            <person name="Coll P."/>
            <person name="Trujillo M.E."/>
        </authorList>
    </citation>
    <scope>NUCLEOTIDE SEQUENCE [LARGE SCALE GENOMIC DNA]</scope>
    <source>
        <strain evidence="2">Lupac 08</strain>
    </source>
</reference>
<protein>
    <submittedName>
        <fullName evidence="1">Uncharacterized protein</fullName>
    </submittedName>
</protein>
<evidence type="ECO:0000313" key="1">
    <source>
        <dbReference type="EMBL" id="CCH18434.1"/>
    </source>
</evidence>
<dbReference type="EMBL" id="CAIE01000026">
    <property type="protein sequence ID" value="CCH18434.1"/>
    <property type="molecule type" value="Genomic_DNA"/>
</dbReference>
<dbReference type="AlphaFoldDB" id="I0L3N7"/>
<dbReference type="Proteomes" id="UP000003448">
    <property type="component" value="Unassembled WGS sequence"/>
</dbReference>
<gene>
    <name evidence="1" type="ORF">MILUP08_43344</name>
</gene>
<proteinExistence type="predicted"/>
<sequence>MVRVSRWVEVRPSLVVRRGLSPRVSVKVRLTGGLRLRSHDLDPLPHLLPCCAGAAPHARRR</sequence>
<name>I0L3N7_9ACTN</name>
<accession>I0L3N7</accession>
<organism evidence="1 2">
    <name type="scientific">Micromonospora lupini str. Lupac 08</name>
    <dbReference type="NCBI Taxonomy" id="1150864"/>
    <lineage>
        <taxon>Bacteria</taxon>
        <taxon>Bacillati</taxon>
        <taxon>Actinomycetota</taxon>
        <taxon>Actinomycetes</taxon>
        <taxon>Micromonosporales</taxon>
        <taxon>Micromonosporaceae</taxon>
        <taxon>Micromonospora</taxon>
    </lineage>
</organism>
<comment type="caution">
    <text evidence="1">The sequence shown here is derived from an EMBL/GenBank/DDBJ whole genome shotgun (WGS) entry which is preliminary data.</text>
</comment>
<keyword evidence="2" id="KW-1185">Reference proteome</keyword>
<evidence type="ECO:0000313" key="2">
    <source>
        <dbReference type="Proteomes" id="UP000003448"/>
    </source>
</evidence>